<dbReference type="Proteomes" id="UP000637267">
    <property type="component" value="Unassembled WGS sequence"/>
</dbReference>
<evidence type="ECO:0008006" key="3">
    <source>
        <dbReference type="Google" id="ProtNLM"/>
    </source>
</evidence>
<keyword evidence="2" id="KW-1185">Reference proteome</keyword>
<comment type="caution">
    <text evidence="1">The sequence shown here is derived from an EMBL/GenBank/DDBJ whole genome shotgun (WGS) entry which is preliminary data.</text>
</comment>
<evidence type="ECO:0000313" key="1">
    <source>
        <dbReference type="EMBL" id="GGP20069.1"/>
    </source>
</evidence>
<dbReference type="PANTHER" id="PTHR39441:SF1">
    <property type="entry name" value="DUF2252 DOMAIN-CONTAINING PROTEIN"/>
    <property type="match status" value="1"/>
</dbReference>
<proteinExistence type="predicted"/>
<reference evidence="2" key="1">
    <citation type="journal article" date="2019" name="Int. J. Syst. Evol. Microbiol.">
        <title>The Global Catalogue of Microorganisms (GCM) 10K type strain sequencing project: providing services to taxonomists for standard genome sequencing and annotation.</title>
        <authorList>
            <consortium name="The Broad Institute Genomics Platform"/>
            <consortium name="The Broad Institute Genome Sequencing Center for Infectious Disease"/>
            <person name="Wu L."/>
            <person name="Ma J."/>
        </authorList>
    </citation>
    <scope>NUCLEOTIDE SEQUENCE [LARGE SCALE GENOMIC DNA]</scope>
    <source>
        <strain evidence="2">CGMCC 1.8859</strain>
    </source>
</reference>
<dbReference type="Pfam" id="PF10009">
    <property type="entry name" value="DUF2252"/>
    <property type="match status" value="1"/>
</dbReference>
<dbReference type="EMBL" id="BMLX01000002">
    <property type="protein sequence ID" value="GGP20069.1"/>
    <property type="molecule type" value="Genomic_DNA"/>
</dbReference>
<gene>
    <name evidence="1" type="ORF">GCM10010970_13390</name>
</gene>
<protein>
    <recommendedName>
        <fullName evidence="3">DUF2252 domain-containing protein</fullName>
    </recommendedName>
</protein>
<sequence length="472" mass="52848">MQKQQATLEERIDRGLQARKAVKRGAHEHPGKCDRDPILLLQSNSEGRVSRLVPLRYARMLASPFAFFRGSAILQAHDLSGTPDSGIYFQICGDSHLSNFGGFATPERNLIFDVNDFDETHPGPWEWDLKRLCASFGVAGRHLGHGDPAAEEMAYTAARTYQQYMAEYAQMGELEVWYEQITFERLLEQSRSAEGRKIVKEGIAKADRRSSEELLPKLGVLDNGQWKIRDAPPAVFHIHSNTTLFDEVDDWVQLGGPEALMKKLYKEYVGTIAPSHRQLLERFSLHDMAFKVVGVGSVGTRCLVALLMDDQGKPLFMQIKEARDSVLAPYVKSKSPLQHQGRRVVDGQRMMQASSDIFLGWSTGPSGRHFYFRQLRDMKVSAQVDLYDTERLKGYARACGWVLARAHARAGGMAAEVSGYIGKSDSMATALARYAMAYADQVDIDYDAFSKACRSGRLQARTEADYAADFSV</sequence>
<dbReference type="RefSeq" id="WP_188703519.1">
    <property type="nucleotide sequence ID" value="NZ_BMLX01000002.1"/>
</dbReference>
<dbReference type="PANTHER" id="PTHR39441">
    <property type="entry name" value="DUF2252 DOMAIN-CONTAINING PROTEIN"/>
    <property type="match status" value="1"/>
</dbReference>
<dbReference type="InterPro" id="IPR018721">
    <property type="entry name" value="DUF2252"/>
</dbReference>
<organism evidence="1 2">
    <name type="scientific">Silvimonas iriomotensis</name>
    <dbReference type="NCBI Taxonomy" id="449662"/>
    <lineage>
        <taxon>Bacteria</taxon>
        <taxon>Pseudomonadati</taxon>
        <taxon>Pseudomonadota</taxon>
        <taxon>Betaproteobacteria</taxon>
        <taxon>Neisseriales</taxon>
        <taxon>Chitinibacteraceae</taxon>
        <taxon>Silvimonas</taxon>
    </lineage>
</organism>
<evidence type="ECO:0000313" key="2">
    <source>
        <dbReference type="Proteomes" id="UP000637267"/>
    </source>
</evidence>
<accession>A0ABQ2P7T0</accession>
<name>A0ABQ2P7T0_9NEIS</name>